<keyword evidence="2" id="KW-0812">Transmembrane</keyword>
<feature type="transmembrane region" description="Helical" evidence="2">
    <location>
        <begin position="225"/>
        <end position="248"/>
    </location>
</feature>
<dbReference type="Gene3D" id="1.20.144.10">
    <property type="entry name" value="Phosphatidic acid phosphatase type 2/haloperoxidase"/>
    <property type="match status" value="1"/>
</dbReference>
<reference evidence="4 5" key="1">
    <citation type="submission" date="2015-11" db="EMBL/GenBank/DDBJ databases">
        <title>Complete Genome Sequence of Kocuria flava strain HO-9041.</title>
        <authorList>
            <person name="Zhou M."/>
            <person name="Dai J."/>
        </authorList>
    </citation>
    <scope>NUCLEOTIDE SEQUENCE [LARGE SCALE GENOMIC DNA]</scope>
    <source>
        <strain evidence="4 5">HO-9041</strain>
    </source>
</reference>
<evidence type="ECO:0000313" key="4">
    <source>
        <dbReference type="EMBL" id="ALU41015.1"/>
    </source>
</evidence>
<dbReference type="InterPro" id="IPR000326">
    <property type="entry name" value="PAP2/HPO"/>
</dbReference>
<protein>
    <recommendedName>
        <fullName evidence="3">Phosphatidic acid phosphatase type 2/haloperoxidase domain-containing protein</fullName>
    </recommendedName>
</protein>
<dbReference type="PANTHER" id="PTHR14969">
    <property type="entry name" value="SPHINGOSINE-1-PHOSPHATE PHOSPHOHYDROLASE"/>
    <property type="match status" value="1"/>
</dbReference>
<dbReference type="OrthoDB" id="9789113at2"/>
<keyword evidence="2" id="KW-1133">Transmembrane helix</keyword>
<dbReference type="InterPro" id="IPR036938">
    <property type="entry name" value="PAP2/HPO_sf"/>
</dbReference>
<dbReference type="PANTHER" id="PTHR14969:SF13">
    <property type="entry name" value="AT30094P"/>
    <property type="match status" value="1"/>
</dbReference>
<dbReference type="Proteomes" id="UP000057181">
    <property type="component" value="Chromosome"/>
</dbReference>
<dbReference type="EMBL" id="CP013254">
    <property type="protein sequence ID" value="ALU41015.1"/>
    <property type="molecule type" value="Genomic_DNA"/>
</dbReference>
<feature type="transmembrane region" description="Helical" evidence="2">
    <location>
        <begin position="82"/>
        <end position="101"/>
    </location>
</feature>
<feature type="transmembrane region" description="Helical" evidence="2">
    <location>
        <begin position="29"/>
        <end position="48"/>
    </location>
</feature>
<evidence type="ECO:0000256" key="1">
    <source>
        <dbReference type="SAM" id="MobiDB-lite"/>
    </source>
</evidence>
<sequence length="292" mass="30490">MVVGMAHPAQHPSPRPARSTWSLPQLHQWLVVPLIVVLLTATVGRMLVVTPEVGAREAQVIEGLQILRTGALDALALTLHHVFSTPGALAVLAALTAWLAVRRRRPWDAAGFAVTALCGWIAVAMLKVVVGRPRPEPLLPADAAAGAEAVPVAEPLVVVEGLTSFPSGHTGAAVAIAAAFCLAMRRSGRAPVLLVAGLGTAAVVAWSRLYLGVHYPLDVLASFPVAWAGLAVGCGLANILVPALAYGYGWQQEGVEQVAEQSEQPAGTPAEPAHPRTDRVPVVARREDRSAA</sequence>
<feature type="compositionally biased region" description="Basic and acidic residues" evidence="1">
    <location>
        <begin position="273"/>
        <end position="292"/>
    </location>
</feature>
<feature type="transmembrane region" description="Helical" evidence="2">
    <location>
        <begin position="110"/>
        <end position="130"/>
    </location>
</feature>
<feature type="region of interest" description="Disordered" evidence="1">
    <location>
        <begin position="257"/>
        <end position="292"/>
    </location>
</feature>
<dbReference type="SMART" id="SM00014">
    <property type="entry name" value="acidPPc"/>
    <property type="match status" value="1"/>
</dbReference>
<organism evidence="4 5">
    <name type="scientific">Kocuria flava</name>
    <dbReference type="NCBI Taxonomy" id="446860"/>
    <lineage>
        <taxon>Bacteria</taxon>
        <taxon>Bacillati</taxon>
        <taxon>Actinomycetota</taxon>
        <taxon>Actinomycetes</taxon>
        <taxon>Micrococcales</taxon>
        <taxon>Micrococcaceae</taxon>
        <taxon>Kocuria</taxon>
    </lineage>
</organism>
<dbReference type="STRING" id="446860.AS188_02735"/>
<dbReference type="AlphaFoldDB" id="A0A0U3I1D6"/>
<keyword evidence="2" id="KW-0472">Membrane</keyword>
<dbReference type="KEGG" id="kfv:AS188_02735"/>
<evidence type="ECO:0000313" key="5">
    <source>
        <dbReference type="Proteomes" id="UP000057181"/>
    </source>
</evidence>
<feature type="domain" description="Phosphatidic acid phosphatase type 2/haloperoxidase" evidence="3">
    <location>
        <begin position="109"/>
        <end position="234"/>
    </location>
</feature>
<feature type="transmembrane region" description="Helical" evidence="2">
    <location>
        <begin position="191"/>
        <end position="213"/>
    </location>
</feature>
<gene>
    <name evidence="4" type="ORF">AS188_02735</name>
</gene>
<name>A0A0U3I1D6_9MICC</name>
<accession>A0A0U3I1D6</accession>
<dbReference type="Pfam" id="PF01569">
    <property type="entry name" value="PAP2"/>
    <property type="match status" value="1"/>
</dbReference>
<evidence type="ECO:0000256" key="2">
    <source>
        <dbReference type="SAM" id="Phobius"/>
    </source>
</evidence>
<dbReference type="SUPFAM" id="SSF48317">
    <property type="entry name" value="Acid phosphatase/Vanadium-dependent haloperoxidase"/>
    <property type="match status" value="1"/>
</dbReference>
<proteinExistence type="predicted"/>
<dbReference type="CDD" id="cd01610">
    <property type="entry name" value="PAP2_like"/>
    <property type="match status" value="1"/>
</dbReference>
<evidence type="ECO:0000259" key="3">
    <source>
        <dbReference type="SMART" id="SM00014"/>
    </source>
</evidence>